<dbReference type="NCBIfam" id="TIGR00922">
    <property type="entry name" value="nusG"/>
    <property type="match status" value="1"/>
</dbReference>
<evidence type="ECO:0000259" key="9">
    <source>
        <dbReference type="SMART" id="SM00739"/>
    </source>
</evidence>
<evidence type="ECO:0000256" key="1">
    <source>
        <dbReference type="ARBA" id="ARBA00022472"/>
    </source>
</evidence>
<gene>
    <name evidence="5 10" type="primary">nusG</name>
    <name evidence="10" type="ORF">EYH37_03965</name>
</gene>
<organism evidence="10 11">
    <name type="scientific">Aquifex aeolicus</name>
    <dbReference type="NCBI Taxonomy" id="63363"/>
    <lineage>
        <taxon>Bacteria</taxon>
        <taxon>Pseudomonadati</taxon>
        <taxon>Aquificota</taxon>
        <taxon>Aquificia</taxon>
        <taxon>Aquificales</taxon>
        <taxon>Aquificaceae</taxon>
        <taxon>Aquifex</taxon>
    </lineage>
</organism>
<evidence type="ECO:0000256" key="6">
    <source>
        <dbReference type="NCBIfam" id="TIGR00922"/>
    </source>
</evidence>
<dbReference type="GO" id="GO:0006353">
    <property type="term" value="P:DNA-templated transcription termination"/>
    <property type="evidence" value="ECO:0007669"/>
    <property type="project" value="UniProtKB-UniRule"/>
</dbReference>
<dbReference type="EMBL" id="DQVE01000043">
    <property type="protein sequence ID" value="HIP98502.1"/>
    <property type="molecule type" value="Genomic_DNA"/>
</dbReference>
<dbReference type="GO" id="GO:0032784">
    <property type="term" value="P:regulation of DNA-templated transcription elongation"/>
    <property type="evidence" value="ECO:0007669"/>
    <property type="project" value="InterPro"/>
</dbReference>
<dbReference type="InterPro" id="IPR005824">
    <property type="entry name" value="KOW"/>
</dbReference>
<accession>A0A9D0YPK7</accession>
<proteinExistence type="inferred from homology"/>
<evidence type="ECO:0000256" key="4">
    <source>
        <dbReference type="ARBA" id="ARBA00023163"/>
    </source>
</evidence>
<dbReference type="AlphaFoldDB" id="A0A9D0YPK7"/>
<dbReference type="SUPFAM" id="SSF50104">
    <property type="entry name" value="Translation proteins SH3-like domain"/>
    <property type="match status" value="1"/>
</dbReference>
<dbReference type="PANTHER" id="PTHR30265">
    <property type="entry name" value="RHO-INTERACTING TRANSCRIPTION TERMINATION FACTOR NUSG"/>
    <property type="match status" value="1"/>
</dbReference>
<name>A0A9D0YPK7_AQUAO</name>
<dbReference type="SMART" id="SM00739">
    <property type="entry name" value="KOW"/>
    <property type="match status" value="1"/>
</dbReference>
<evidence type="ECO:0000256" key="2">
    <source>
        <dbReference type="ARBA" id="ARBA00022814"/>
    </source>
</evidence>
<keyword evidence="4 5" id="KW-0804">Transcription</keyword>
<evidence type="ECO:0000256" key="7">
    <source>
        <dbReference type="RuleBase" id="RU000538"/>
    </source>
</evidence>
<dbReference type="InterPro" id="IPR001062">
    <property type="entry name" value="Transcrpt_antiterm_NusG"/>
</dbReference>
<dbReference type="Pfam" id="PF02357">
    <property type="entry name" value="NusG"/>
    <property type="match status" value="2"/>
</dbReference>
<dbReference type="HAMAP" id="MF_00948">
    <property type="entry name" value="NusG"/>
    <property type="match status" value="1"/>
</dbReference>
<dbReference type="InterPro" id="IPR015869">
    <property type="entry name" value="Transcrpt_antiterm_NusG_bac_CS"/>
</dbReference>
<keyword evidence="1 5" id="KW-0806">Transcription termination</keyword>
<dbReference type="FunFam" id="2.30.30.30:FF:000002">
    <property type="entry name" value="Transcription termination/antitermination factor NusG"/>
    <property type="match status" value="1"/>
</dbReference>
<dbReference type="InterPro" id="IPR006645">
    <property type="entry name" value="NGN-like_dom"/>
</dbReference>
<evidence type="ECO:0000256" key="5">
    <source>
        <dbReference type="HAMAP-Rule" id="MF_00948"/>
    </source>
</evidence>
<evidence type="ECO:0000256" key="3">
    <source>
        <dbReference type="ARBA" id="ARBA00023015"/>
    </source>
</evidence>
<dbReference type="SMART" id="SM00738">
    <property type="entry name" value="NGN"/>
    <property type="match status" value="1"/>
</dbReference>
<keyword evidence="2 5" id="KW-0889">Transcription antitermination</keyword>
<dbReference type="PROSITE" id="PS01014">
    <property type="entry name" value="NUSG"/>
    <property type="match status" value="1"/>
</dbReference>
<dbReference type="InterPro" id="IPR038690">
    <property type="entry name" value="NusG_2_sf"/>
</dbReference>
<keyword evidence="3 5" id="KW-0805">Transcription regulation</keyword>
<dbReference type="Gene3D" id="2.60.320.10">
    <property type="entry name" value="N-utilization substance G protein NusG, insert domain"/>
    <property type="match status" value="1"/>
</dbReference>
<dbReference type="SUPFAM" id="SSF82004">
    <property type="entry name" value="N-utilization substance G protein NusG, insert domain"/>
    <property type="match status" value="1"/>
</dbReference>
<dbReference type="SUPFAM" id="SSF82679">
    <property type="entry name" value="N-utilization substance G protein NusG, N-terminal domain"/>
    <property type="match status" value="1"/>
</dbReference>
<sequence>MATDEKQRREWYALQVEGGKEFIAKENLWQLIRQEGLENLVDEIVVPAEEKVVIKSQGKEKYRLPLRVPGKDTNREIDVLGKYGITTFVITPDGRVYVKESVEGDTCQEVPPISKAGQKIQCKKNKTEAKIILDNRVFPGYIFLKGVMNDKLLRIIERAPHVYKPVIVGGKAVSIPEEQVEAILEKVRKGVKVKKVPFQKGEQVRIIEGPFMGFTGTVEEVIPEREKVVVMVSIFGRPTPVELDYTQVEKL</sequence>
<dbReference type="InterPro" id="IPR043425">
    <property type="entry name" value="NusG-like"/>
</dbReference>
<dbReference type="InterPro" id="IPR014722">
    <property type="entry name" value="Rib_uL2_dom2"/>
</dbReference>
<comment type="caution">
    <text evidence="10">The sequence shown here is derived from an EMBL/GenBank/DDBJ whole genome shotgun (WGS) entry which is preliminary data.</text>
</comment>
<dbReference type="Pfam" id="PF00467">
    <property type="entry name" value="KOW"/>
    <property type="match status" value="1"/>
</dbReference>
<dbReference type="PRINTS" id="PR00338">
    <property type="entry name" value="NUSGTNSCPFCT"/>
</dbReference>
<dbReference type="Gene3D" id="2.30.30.30">
    <property type="match status" value="1"/>
</dbReference>
<dbReference type="PANTHER" id="PTHR30265:SF2">
    <property type="entry name" value="TRANSCRIPTION TERMINATION_ANTITERMINATION PROTEIN NUSG"/>
    <property type="match status" value="1"/>
</dbReference>
<dbReference type="CDD" id="cd06091">
    <property type="entry name" value="KOW_NusG"/>
    <property type="match status" value="1"/>
</dbReference>
<reference evidence="10" key="1">
    <citation type="journal article" date="2020" name="ISME J.">
        <title>Gammaproteobacteria mediating utilization of methyl-, sulfur- and petroleum organic compounds in deep ocean hydrothermal plumes.</title>
        <authorList>
            <person name="Zhou Z."/>
            <person name="Liu Y."/>
            <person name="Pan J."/>
            <person name="Cron B.R."/>
            <person name="Toner B.M."/>
            <person name="Anantharaman K."/>
            <person name="Breier J.A."/>
            <person name="Dick G.J."/>
            <person name="Li M."/>
        </authorList>
    </citation>
    <scope>NUCLEOTIDE SEQUENCE</scope>
    <source>
        <strain evidence="10">SZUA-1501</strain>
    </source>
</reference>
<evidence type="ECO:0000259" key="8">
    <source>
        <dbReference type="SMART" id="SM00738"/>
    </source>
</evidence>
<protein>
    <recommendedName>
        <fullName evidence="5 6">Transcription termination/antitermination protein NusG</fullName>
    </recommendedName>
</protein>
<evidence type="ECO:0000313" key="10">
    <source>
        <dbReference type="EMBL" id="HIP98502.1"/>
    </source>
</evidence>
<feature type="domain" description="KOW" evidence="9">
    <location>
        <begin position="197"/>
        <end position="224"/>
    </location>
</feature>
<comment type="function">
    <text evidence="5 7">Participates in transcription elongation, termination and antitermination.</text>
</comment>
<dbReference type="GO" id="GO:0006354">
    <property type="term" value="P:DNA-templated transcription elongation"/>
    <property type="evidence" value="ECO:0007669"/>
    <property type="project" value="UniProtKB-UniRule"/>
</dbReference>
<dbReference type="Proteomes" id="UP000606463">
    <property type="component" value="Unassembled WGS sequence"/>
</dbReference>
<dbReference type="InterPro" id="IPR036735">
    <property type="entry name" value="NGN_dom_sf"/>
</dbReference>
<evidence type="ECO:0000313" key="11">
    <source>
        <dbReference type="Proteomes" id="UP000606463"/>
    </source>
</evidence>
<dbReference type="GO" id="GO:0031564">
    <property type="term" value="P:transcription antitermination"/>
    <property type="evidence" value="ECO:0007669"/>
    <property type="project" value="UniProtKB-UniRule"/>
</dbReference>
<dbReference type="Gene3D" id="3.30.70.940">
    <property type="entry name" value="NusG, N-terminal domain"/>
    <property type="match status" value="1"/>
</dbReference>
<comment type="similarity">
    <text evidence="5 7">Belongs to the NusG family.</text>
</comment>
<dbReference type="GO" id="GO:0005829">
    <property type="term" value="C:cytosol"/>
    <property type="evidence" value="ECO:0007669"/>
    <property type="project" value="TreeGrafter"/>
</dbReference>
<dbReference type="InterPro" id="IPR008991">
    <property type="entry name" value="Translation_prot_SH3-like_sf"/>
</dbReference>
<feature type="domain" description="NusG-like N-terminal" evidence="8">
    <location>
        <begin position="8"/>
        <end position="187"/>
    </location>
</feature>